<protein>
    <submittedName>
        <fullName evidence="2">NDH-dependent cyclic electron flow 5</fullName>
    </submittedName>
</protein>
<dbReference type="PANTHER" id="PTHR11122:SF15">
    <property type="entry name" value="PROTEIN NDH-DEPENDENT CYCLIC ELECTRON FLOW 5"/>
    <property type="match status" value="1"/>
</dbReference>
<proteinExistence type="evidence at transcript level"/>
<dbReference type="GO" id="GO:0047938">
    <property type="term" value="F:glucose-6-phosphate 1-epimerase activity"/>
    <property type="evidence" value="ECO:0007669"/>
    <property type="project" value="TreeGrafter"/>
</dbReference>
<dbReference type="AlphaFoldDB" id="A0A0F7GYI4"/>
<name>A0A0F7GYI4_PELHO</name>
<sequence length="410" mass="44873">MASSSIFSPKCTPTPYQYPSIAISSMMSTKTRNSFSSQYVNCKRDIPIAKVASIPYEPSIPYESVNPDYLEGEFSGHGVTFEGIGDSCIAKMELKNGSIAKLMLPSGLITSYKAHMWHKGVVELLHTSVSEGVDADADDAIVQGGISLALSFESDDQASWSPSTWSLHQVRGRPAESIQIEMISNDPEGKIKLKHIVTLEEDFLSSELVVSNSSSTSLRLLGGVISHLTVSSPDAIYVLGLEGSNFIERKPILSEFVITPPDFGLETQPGYGQVYGKMSLGALMSTLGAKKQSNADETESSNTSASEEEEEEVIEGEEDDNYKQLTDEMCRIYTYAPRAFTVMDRGRRNSVLVGRSGFDDLYMMSPGSNHEFYSKFAYICVGQAAMLKPIIVEPGDEWRGGAFLHNPNLE</sequence>
<dbReference type="InterPro" id="IPR014718">
    <property type="entry name" value="GH-type_carb-bd"/>
</dbReference>
<dbReference type="PANTHER" id="PTHR11122">
    <property type="entry name" value="APOSPORY-ASSOCIATED PROTEIN C-RELATED"/>
    <property type="match status" value="1"/>
</dbReference>
<evidence type="ECO:0000256" key="1">
    <source>
        <dbReference type="SAM" id="MobiDB-lite"/>
    </source>
</evidence>
<dbReference type="GO" id="GO:0030246">
    <property type="term" value="F:carbohydrate binding"/>
    <property type="evidence" value="ECO:0007669"/>
    <property type="project" value="InterPro"/>
</dbReference>
<dbReference type="SUPFAM" id="SSF74650">
    <property type="entry name" value="Galactose mutarotase-like"/>
    <property type="match status" value="1"/>
</dbReference>
<dbReference type="Gene3D" id="2.70.98.10">
    <property type="match status" value="1"/>
</dbReference>
<dbReference type="GO" id="GO:0005737">
    <property type="term" value="C:cytoplasm"/>
    <property type="evidence" value="ECO:0007669"/>
    <property type="project" value="TreeGrafter"/>
</dbReference>
<gene>
    <name evidence="2" type="primary">NDF5</name>
</gene>
<feature type="compositionally biased region" description="Acidic residues" evidence="1">
    <location>
        <begin position="306"/>
        <end position="320"/>
    </location>
</feature>
<dbReference type="EMBL" id="KM584837">
    <property type="protein sequence ID" value="AKG62937.1"/>
    <property type="molecule type" value="mRNA"/>
</dbReference>
<organism evidence="2">
    <name type="scientific">Pelargonium hortorum</name>
    <name type="common">Common geranium</name>
    <name type="synonym">Pelargonium inquinans x Pelargonium zonale</name>
    <dbReference type="NCBI Taxonomy" id="4031"/>
    <lineage>
        <taxon>Eukaryota</taxon>
        <taxon>Viridiplantae</taxon>
        <taxon>Streptophyta</taxon>
        <taxon>Embryophyta</taxon>
        <taxon>Tracheophyta</taxon>
        <taxon>Spermatophyta</taxon>
        <taxon>Magnoliopsida</taxon>
        <taxon>eudicotyledons</taxon>
        <taxon>Gunneridae</taxon>
        <taxon>Pentapetalae</taxon>
        <taxon>rosids</taxon>
        <taxon>malvids</taxon>
        <taxon>Geraniales</taxon>
        <taxon>Geraniaceae</taxon>
        <taxon>Pelargonium</taxon>
    </lineage>
</organism>
<accession>A0A0F7GYI4</accession>
<evidence type="ECO:0000313" key="2">
    <source>
        <dbReference type="EMBL" id="AKG62937.1"/>
    </source>
</evidence>
<dbReference type="GO" id="GO:0005975">
    <property type="term" value="P:carbohydrate metabolic process"/>
    <property type="evidence" value="ECO:0007669"/>
    <property type="project" value="InterPro"/>
</dbReference>
<dbReference type="InterPro" id="IPR011013">
    <property type="entry name" value="Gal_mutarotase_sf_dom"/>
</dbReference>
<reference evidence="2" key="1">
    <citation type="journal article" date="2015" name="BMC Plant Biol.">
        <title>NDH expression marks major transitions in plant evolution and reveals coordinate intracellular gene loss.</title>
        <authorList>
            <person name="Ruhlman T.A."/>
            <person name="Chang W.J."/>
            <person name="Chen J.J."/>
            <person name="Huang Y.T."/>
            <person name="Chan M.T."/>
            <person name="Zhang J."/>
            <person name="Liao D.C."/>
            <person name="Blazier J.C."/>
            <person name="Jin X."/>
            <person name="Shih M.C."/>
            <person name="Jansen R.K."/>
            <person name="Lin C.S."/>
        </authorList>
    </citation>
    <scope>NUCLEOTIDE SEQUENCE</scope>
</reference>
<feature type="region of interest" description="Disordered" evidence="1">
    <location>
        <begin position="289"/>
        <end position="320"/>
    </location>
</feature>